<dbReference type="InterPro" id="IPR036322">
    <property type="entry name" value="WD40_repeat_dom_sf"/>
</dbReference>
<feature type="domain" description="RING-type" evidence="12">
    <location>
        <begin position="1258"/>
        <end position="1310"/>
    </location>
</feature>
<name>G1SGR0_RABIT</name>
<keyword evidence="5 9" id="KW-0863">Zinc-finger</keyword>
<evidence type="ECO:0000256" key="1">
    <source>
        <dbReference type="ARBA" id="ARBA00009422"/>
    </source>
</evidence>
<dbReference type="Proteomes" id="UP000001811">
    <property type="component" value="Chromosome 14"/>
</dbReference>
<dbReference type="HOGENOM" id="CLU_000917_1_2_1"/>
<dbReference type="GO" id="GO:0034058">
    <property type="term" value="P:endosomal vesicle fusion"/>
    <property type="evidence" value="ECO:0007669"/>
    <property type="project" value="Ensembl"/>
</dbReference>
<evidence type="ECO:0000256" key="11">
    <source>
        <dbReference type="SAM" id="MobiDB-lite"/>
    </source>
</evidence>
<dbReference type="PaxDb" id="9986-ENSOCUP00000001780"/>
<dbReference type="CDD" id="cd16687">
    <property type="entry name" value="RING-H2_Vps8"/>
    <property type="match status" value="1"/>
</dbReference>
<evidence type="ECO:0000256" key="9">
    <source>
        <dbReference type="PROSITE-ProRule" id="PRU00175"/>
    </source>
</evidence>
<dbReference type="SUPFAM" id="SSF57850">
    <property type="entry name" value="RING/U-box"/>
    <property type="match status" value="1"/>
</dbReference>
<dbReference type="Gene3D" id="3.30.40.10">
    <property type="entry name" value="Zinc/RING finger domain, C3HC4 (zinc finger)"/>
    <property type="match status" value="1"/>
</dbReference>
<accession>G1SGR0</accession>
<dbReference type="Pfam" id="PF23412">
    <property type="entry name" value="zf_RING_Vps8"/>
    <property type="match status" value="1"/>
</dbReference>
<dbReference type="InterPro" id="IPR001841">
    <property type="entry name" value="Znf_RING"/>
</dbReference>
<dbReference type="EMBL" id="AAGW02014064">
    <property type="status" value="NOT_ANNOTATED_CDS"/>
    <property type="molecule type" value="Genomic_DNA"/>
</dbReference>
<dbReference type="Bgee" id="ENSOCUG00000002059">
    <property type="expression patterns" value="Expressed in skeletal muscle tissue and 15 other cell types or tissues"/>
</dbReference>
<dbReference type="EMBL" id="AAGW02014060">
    <property type="status" value="NOT_ANNOTATED_CDS"/>
    <property type="molecule type" value="Genomic_DNA"/>
</dbReference>
<dbReference type="PANTHER" id="PTHR12616:SF8">
    <property type="entry name" value="VACUOLAR PROTEIN SORTING-ASSOCIATED PROTEIN 8 HOMOLOG"/>
    <property type="match status" value="1"/>
</dbReference>
<dbReference type="GeneTree" id="ENSGT00390000010672"/>
<dbReference type="EMBL" id="AAGW02014061">
    <property type="status" value="NOT_ANNOTATED_CDS"/>
    <property type="molecule type" value="Genomic_DNA"/>
</dbReference>
<dbReference type="InterPro" id="IPR011044">
    <property type="entry name" value="Quino_amine_DH_bsu"/>
</dbReference>
<dbReference type="STRING" id="9986.ENSOCUP00000001780"/>
<keyword evidence="3 10" id="KW-0853">WD repeat</keyword>
<keyword evidence="14" id="KW-1185">Reference proteome</keyword>
<evidence type="ECO:0000256" key="4">
    <source>
        <dbReference type="ARBA" id="ARBA00022723"/>
    </source>
</evidence>
<evidence type="ECO:0000256" key="6">
    <source>
        <dbReference type="ARBA" id="ARBA00022833"/>
    </source>
</evidence>
<dbReference type="GO" id="GO:0033263">
    <property type="term" value="C:CORVET complex"/>
    <property type="evidence" value="ECO:0007669"/>
    <property type="project" value="Ensembl"/>
</dbReference>
<protein>
    <recommendedName>
        <fullName evidence="8">Vacuolar protein sorting-associated protein 8 homolog</fullName>
    </recommendedName>
</protein>
<dbReference type="SMR" id="G1SGR0"/>
<dbReference type="PANTHER" id="PTHR12616">
    <property type="entry name" value="VACUOLAR PROTEIN SORTING VPS41"/>
    <property type="match status" value="1"/>
</dbReference>
<dbReference type="EMBL" id="AAGW02014059">
    <property type="status" value="NOT_ANNOTATED_CDS"/>
    <property type="molecule type" value="Genomic_DNA"/>
</dbReference>
<dbReference type="SUPFAM" id="SSF50978">
    <property type="entry name" value="WD40 repeat-like"/>
    <property type="match status" value="1"/>
</dbReference>
<proteinExistence type="inferred from homology"/>
<dbReference type="SMART" id="SM00184">
    <property type="entry name" value="RING"/>
    <property type="match status" value="1"/>
</dbReference>
<comment type="similarity">
    <text evidence="1">Belongs to the VPS8 family.</text>
</comment>
<dbReference type="InterPro" id="IPR045111">
    <property type="entry name" value="Vps41/Vps8"/>
</dbReference>
<evidence type="ECO:0000256" key="3">
    <source>
        <dbReference type="ARBA" id="ARBA00022574"/>
    </source>
</evidence>
<dbReference type="FunCoup" id="G1SGR0">
    <property type="interactions" value="1301"/>
</dbReference>
<reference evidence="13" key="3">
    <citation type="submission" date="2025-09" db="UniProtKB">
        <authorList>
            <consortium name="Ensembl"/>
        </authorList>
    </citation>
    <scope>IDENTIFICATION</scope>
    <source>
        <strain evidence="13">Thorbecke</strain>
    </source>
</reference>
<dbReference type="GO" id="GO:0030897">
    <property type="term" value="C:HOPS complex"/>
    <property type="evidence" value="ECO:0007669"/>
    <property type="project" value="TreeGrafter"/>
</dbReference>
<dbReference type="GO" id="GO:0005769">
    <property type="term" value="C:early endosome"/>
    <property type="evidence" value="ECO:0007669"/>
    <property type="project" value="Ensembl"/>
</dbReference>
<reference evidence="13 14" key="1">
    <citation type="journal article" date="2011" name="Nature">
        <title>A high-resolution map of human evolutionary constraint using 29 mammals.</title>
        <authorList>
            <person name="Lindblad-Toh K."/>
            <person name="Garber M."/>
            <person name="Zuk O."/>
            <person name="Lin M.F."/>
            <person name="Parker B.J."/>
            <person name="Washietl S."/>
            <person name="Kheradpour P."/>
            <person name="Ernst J."/>
            <person name="Jordan G."/>
            <person name="Mauceli E."/>
            <person name="Ward L.D."/>
            <person name="Lowe C.B."/>
            <person name="Holloway A.K."/>
            <person name="Clamp M."/>
            <person name="Gnerre S."/>
            <person name="Alfoldi J."/>
            <person name="Beal K."/>
            <person name="Chang J."/>
            <person name="Clawson H."/>
            <person name="Cuff J."/>
            <person name="Di Palma F."/>
            <person name="Fitzgerald S."/>
            <person name="Flicek P."/>
            <person name="Guttman M."/>
            <person name="Hubisz M.J."/>
            <person name="Jaffe D.B."/>
            <person name="Jungreis I."/>
            <person name="Kent W.J."/>
            <person name="Kostka D."/>
            <person name="Lara M."/>
            <person name="Martins A.L."/>
            <person name="Massingham T."/>
            <person name="Moltke I."/>
            <person name="Raney B.J."/>
            <person name="Rasmussen M.D."/>
            <person name="Robinson J."/>
            <person name="Stark A."/>
            <person name="Vilella A.J."/>
            <person name="Wen J."/>
            <person name="Xie X."/>
            <person name="Zody M.C."/>
            <person name="Baldwin J."/>
            <person name="Bloom T."/>
            <person name="Chin C.W."/>
            <person name="Heiman D."/>
            <person name="Nicol R."/>
            <person name="Nusbaum C."/>
            <person name="Young S."/>
            <person name="Wilkinson J."/>
            <person name="Worley K.C."/>
            <person name="Kovar C.L."/>
            <person name="Muzny D.M."/>
            <person name="Gibbs R.A."/>
            <person name="Cree A."/>
            <person name="Dihn H.H."/>
            <person name="Fowler G."/>
            <person name="Jhangiani S."/>
            <person name="Joshi V."/>
            <person name="Lee S."/>
            <person name="Lewis L.R."/>
            <person name="Nazareth L.V."/>
            <person name="Okwuonu G."/>
            <person name="Santibanez J."/>
            <person name="Warren W.C."/>
            <person name="Mardis E.R."/>
            <person name="Weinstock G.M."/>
            <person name="Wilson R.K."/>
            <person name="Delehaunty K."/>
            <person name="Dooling D."/>
            <person name="Fronik C."/>
            <person name="Fulton L."/>
            <person name="Fulton B."/>
            <person name="Graves T."/>
            <person name="Minx P."/>
            <person name="Sodergren E."/>
            <person name="Birney E."/>
            <person name="Margulies E.H."/>
            <person name="Herrero J."/>
            <person name="Green E.D."/>
            <person name="Haussler D."/>
            <person name="Siepel A."/>
            <person name="Goldman N."/>
            <person name="Pollard K.S."/>
            <person name="Pedersen J.S."/>
            <person name="Lander E.S."/>
            <person name="Kellis M."/>
        </authorList>
    </citation>
    <scope>NUCLEOTIDE SEQUENCE [LARGE SCALE GENOMIC DNA]</scope>
    <source>
        <strain evidence="13 14">Thorbecke inbred</strain>
    </source>
</reference>
<evidence type="ECO:0000256" key="2">
    <source>
        <dbReference type="ARBA" id="ARBA00022553"/>
    </source>
</evidence>
<dbReference type="Ensembl" id="ENSOCUT00000002064.4">
    <property type="protein sequence ID" value="ENSOCUP00000001780.4"/>
    <property type="gene ID" value="ENSOCUG00000002059.4"/>
</dbReference>
<reference evidence="13" key="2">
    <citation type="submission" date="2025-08" db="UniProtKB">
        <authorList>
            <consortium name="Ensembl"/>
        </authorList>
    </citation>
    <scope>IDENTIFICATION</scope>
    <source>
        <strain evidence="13">Thorbecke</strain>
    </source>
</reference>
<dbReference type="InterPro" id="IPR013083">
    <property type="entry name" value="Znf_RING/FYVE/PHD"/>
</dbReference>
<organism evidence="13 14">
    <name type="scientific">Oryctolagus cuniculus</name>
    <name type="common">Rabbit</name>
    <dbReference type="NCBI Taxonomy" id="9986"/>
    <lineage>
        <taxon>Eukaryota</taxon>
        <taxon>Metazoa</taxon>
        <taxon>Chordata</taxon>
        <taxon>Craniata</taxon>
        <taxon>Vertebrata</taxon>
        <taxon>Euteleostomi</taxon>
        <taxon>Mammalia</taxon>
        <taxon>Eutheria</taxon>
        <taxon>Euarchontoglires</taxon>
        <taxon>Glires</taxon>
        <taxon>Lagomorpha</taxon>
        <taxon>Leporidae</taxon>
        <taxon>Oryctolagus</taxon>
    </lineage>
</organism>
<evidence type="ECO:0000259" key="12">
    <source>
        <dbReference type="PROSITE" id="PS50089"/>
    </source>
</evidence>
<dbReference type="PROSITE" id="PS50089">
    <property type="entry name" value="ZF_RING_2"/>
    <property type="match status" value="1"/>
</dbReference>
<comment type="function">
    <text evidence="7">Plays a role in vesicle-mediated protein trafficking of the endocytic membrane transport pathway. Believed to act as a component of the putative CORVET endosomal tethering complexes which is proposed to be involved in the Rab5-to-Rab7 endosome conversion probably implicating MON1A/B, and via binding SNAREs and SNARE complexes to mediate tethering and docking events during SNARE-mediated membrane fusion. The CORVET complex is proposed to function as a Rab5 effector to mediate early endosome fusion probably in specific endosome subpopulations. Functions predominantly in APPL1-containing endosomes.</text>
</comment>
<dbReference type="InParanoid" id="G1SGR0"/>
<dbReference type="SUPFAM" id="SSF50969">
    <property type="entry name" value="YVTN repeat-like/Quinoprotein amine dehydrogenase"/>
    <property type="match status" value="1"/>
</dbReference>
<dbReference type="Pfam" id="PF12816">
    <property type="entry name" value="TPR_Vps8"/>
    <property type="match status" value="1"/>
</dbReference>
<dbReference type="InterPro" id="IPR056939">
    <property type="entry name" value="Znf_RING_Vps8"/>
</dbReference>
<keyword evidence="6" id="KW-0862">Zinc</keyword>
<sequence>MENEPDHESVEQTLCAKTTEEELNKTFNLEASLSKFSYIDLDKELEFKNDLIDDKEFDIPQVDTPPTLESILNETDDEDDSFVLEDPTLLNIDAIDSHSYDTSSVASSDSGDRTNLKRKKKLPDSFSLHGSVMRHSLLKGISAQIVSAADKVDAGLPTAIAVSSLIAVGTSHGLALIFGKDQNQALRLCLGSTSVGGQYGAISALSINNDCSRLLCGFAKGQITMWDLASGKLLRSITDAHPPGTAILHIKFTDDPTLAICNDSGGSVFELTFKRVMGVRTCESRCLFSGSKGEVCCIEPLHSKPELKDHPITQFSLLAMASLTKILVIGLKPSLKVWMTFPYGRMDPSSVPLLAWHFVAVHNYVNPMLAFCRGDVVHFLLVKRDESGAIHVTKQKHLHLYYDLINFTWINSRTVVLLDSVEKLHVIDRQTQEELETVEISEVQLVYNSSHFKSLATGGNVSQALALVGEKACYQSISSYGGQIFYLGTKSVYVMMLRSWRERVDHLLKQDCLTEALALAWSFHEGKAKAVVGLSGDANKRKAVVADRMVEILFHYADRALKKCPDQGKIQVMEQHFQDMVPVIVDYCLLLQRKDLLFGQMYDKLSENSVAKGVFLECLEPYILSDKLVGITPQVMKDLLVHFQDKKLMENVEALIVHMDVTSLDIQQVVLMCWENRLYDAMIYVYNRGMNEFISPMEKLFKVIAPPLNAGKTLTDEQVIMGNKLLVYISCCLAGRAYPLGDIPEDLVPLVKNQVFEFLIRLHSAEASPEEEIYPYVRTLLHFDTREFLNVLALTFEDFKNDKQAVEYQQRIVDILLKVMVENSDFTPSQVGCLFTFLARQLAKPDNTLFVNRTLFDQVLEFLCSPDDDSRHSERQQVLLELLQAGGIVQFEESRLIRMAEKAEFYQICEFMYEREHQYDKIIDCYLRDPLREEEVFNYIHNILSIPGHSAEEKQSVWQKAMDHVEELVSLKPCKAAELVATHFSGQIETVINKLQNQVLLFQFLRSLLDPREGVHVNQELLQISPSITEQFIELLCQFSPNQVIETLQVLECYRLEETIQITQKYQLHEVTAYLLEKKGDIHGAFLIMLERLQSKLRGITHQGKNTKEDPSLKDVEDTMVETIALCQRNSHNLNEQQREALWFPLLEAMMAPQKLSSPAAPHLQAEALKSLTMQVLNSMAAFIALPSILQRILQDPVYGKGKLGEIQGLILGMLDTFNYEQTLLETTTSLLNQDLHWSLCNLRASVTRGLNPKQDYCSICLQQYKRRQEMADEIIVFSCGHLYHSFCLQNKECTIEVEGQTRWTCYKCSSSNKVGKLSENSSEVKKGRITPSQVKMSPSYHPSKEDPAVKKASSEPVLDPQQMQAFDQLCRLYRGSSRLALLTELSQSRGSESYRPFSGSQSGSAFSSIFQNENFQLQLTPPPVTED</sequence>
<dbReference type="GO" id="GO:0005770">
    <property type="term" value="C:late endosome"/>
    <property type="evidence" value="ECO:0007669"/>
    <property type="project" value="TreeGrafter"/>
</dbReference>
<feature type="repeat" description="WD" evidence="10">
    <location>
        <begin position="195"/>
        <end position="236"/>
    </location>
</feature>
<dbReference type="eggNOG" id="KOG2079">
    <property type="taxonomic scope" value="Eukaryota"/>
</dbReference>
<feature type="region of interest" description="Disordered" evidence="11">
    <location>
        <begin position="1313"/>
        <end position="1358"/>
    </location>
</feature>
<dbReference type="EMBL" id="AAGW02014062">
    <property type="status" value="NOT_ANNOTATED_CDS"/>
    <property type="molecule type" value="Genomic_DNA"/>
</dbReference>
<evidence type="ECO:0000256" key="7">
    <source>
        <dbReference type="ARBA" id="ARBA00059958"/>
    </source>
</evidence>
<dbReference type="Pfam" id="PF23410">
    <property type="entry name" value="Beta-prop_VPS8"/>
    <property type="match status" value="1"/>
</dbReference>
<dbReference type="Pfam" id="PF23556">
    <property type="entry name" value="TPR_Vps41"/>
    <property type="match status" value="1"/>
</dbReference>
<dbReference type="InterPro" id="IPR015943">
    <property type="entry name" value="WD40/YVTN_repeat-like_dom_sf"/>
</dbReference>
<evidence type="ECO:0000313" key="13">
    <source>
        <dbReference type="Ensembl" id="ENSOCUP00000001780.4"/>
    </source>
</evidence>
<dbReference type="EMBL" id="AAGW02014058">
    <property type="status" value="NOT_ANNOTATED_CDS"/>
    <property type="molecule type" value="Genomic_DNA"/>
</dbReference>
<dbReference type="PROSITE" id="PS50082">
    <property type="entry name" value="WD_REPEATS_2"/>
    <property type="match status" value="1"/>
</dbReference>
<evidence type="ECO:0000256" key="8">
    <source>
        <dbReference type="ARBA" id="ARBA00069614"/>
    </source>
</evidence>
<evidence type="ECO:0000256" key="5">
    <source>
        <dbReference type="ARBA" id="ARBA00022771"/>
    </source>
</evidence>
<feature type="compositionally biased region" description="Basic and acidic residues" evidence="11">
    <location>
        <begin position="1343"/>
        <end position="1354"/>
    </location>
</feature>
<feature type="compositionally biased region" description="Polar residues" evidence="11">
    <location>
        <begin position="1313"/>
        <end position="1322"/>
    </location>
</feature>
<dbReference type="InterPro" id="IPR001680">
    <property type="entry name" value="WD40_rpt"/>
</dbReference>
<keyword evidence="2" id="KW-0597">Phosphoprotein</keyword>
<dbReference type="Gene3D" id="2.130.10.10">
    <property type="entry name" value="YVTN repeat-like/Quinoprotein amine dehydrogenase"/>
    <property type="match status" value="1"/>
</dbReference>
<evidence type="ECO:0000313" key="14">
    <source>
        <dbReference type="Proteomes" id="UP000001811"/>
    </source>
</evidence>
<dbReference type="InterPro" id="IPR025941">
    <property type="entry name" value="Vps8_central_dom"/>
</dbReference>
<dbReference type="GO" id="GO:0008270">
    <property type="term" value="F:zinc ion binding"/>
    <property type="evidence" value="ECO:0007669"/>
    <property type="project" value="UniProtKB-KW"/>
</dbReference>
<dbReference type="GO" id="GO:0006623">
    <property type="term" value="P:protein targeting to vacuole"/>
    <property type="evidence" value="ECO:0007669"/>
    <property type="project" value="InterPro"/>
</dbReference>
<dbReference type="FunFam" id="2.130.10.10:FF:000162">
    <property type="entry name" value="vacuolar protein sorting-associated protein 8 homolog"/>
    <property type="match status" value="1"/>
</dbReference>
<evidence type="ECO:0000256" key="10">
    <source>
        <dbReference type="PROSITE-ProRule" id="PRU00221"/>
    </source>
</evidence>
<keyword evidence="4" id="KW-0479">Metal-binding</keyword>
<gene>
    <name evidence="13" type="primary">VPS8</name>
</gene>
<dbReference type="EMBL" id="AAGW02014063">
    <property type="status" value="NOT_ANNOTATED_CDS"/>
    <property type="molecule type" value="Genomic_DNA"/>
</dbReference>